<dbReference type="Proteomes" id="UP001235133">
    <property type="component" value="Unassembled WGS sequence"/>
</dbReference>
<organism evidence="1 2">
    <name type="scientific">Microbacterium psychrotolerans</name>
    <dbReference type="NCBI Taxonomy" id="3068321"/>
    <lineage>
        <taxon>Bacteria</taxon>
        <taxon>Bacillati</taxon>
        <taxon>Actinomycetota</taxon>
        <taxon>Actinomycetes</taxon>
        <taxon>Micrococcales</taxon>
        <taxon>Microbacteriaceae</taxon>
        <taxon>Microbacterium</taxon>
    </lineage>
</organism>
<evidence type="ECO:0008006" key="3">
    <source>
        <dbReference type="Google" id="ProtNLM"/>
    </source>
</evidence>
<gene>
    <name evidence="1" type="ORF">Q9R08_14460</name>
</gene>
<proteinExistence type="predicted"/>
<comment type="caution">
    <text evidence="1">The sequence shown here is derived from an EMBL/GenBank/DDBJ whole genome shotgun (WGS) entry which is preliminary data.</text>
</comment>
<name>A0ABU0Z3M4_9MICO</name>
<dbReference type="EMBL" id="JAVFWO010000004">
    <property type="protein sequence ID" value="MDQ7879188.1"/>
    <property type="molecule type" value="Genomic_DNA"/>
</dbReference>
<sequence length="57" mass="6369">MLDDATAQTLQLVEVDGVVLHRCEYRVEGRRWRNTDALEVRDGRVTSAEVHFGGAVA</sequence>
<reference evidence="1 2" key="1">
    <citation type="submission" date="2023-08" db="EMBL/GenBank/DDBJ databases">
        <title>Microbacterium psychrotolerans sp. nov., a psychrotolerant bacterium isolated from soil in Heilongjiang Province, China.</title>
        <authorList>
            <person name="An P."/>
            <person name="Zhao D."/>
            <person name="Xiang H."/>
        </authorList>
    </citation>
    <scope>NUCLEOTIDE SEQUENCE [LARGE SCALE GENOMIC DNA]</scope>
    <source>
        <strain evidence="1 2">QXD-8</strain>
    </source>
</reference>
<keyword evidence="2" id="KW-1185">Reference proteome</keyword>
<evidence type="ECO:0000313" key="1">
    <source>
        <dbReference type="EMBL" id="MDQ7879188.1"/>
    </source>
</evidence>
<protein>
    <recommendedName>
        <fullName evidence="3">Nuclear transport factor 2 family protein</fullName>
    </recommendedName>
</protein>
<dbReference type="RefSeq" id="WP_308868803.1">
    <property type="nucleotide sequence ID" value="NZ_JAVFWO010000004.1"/>
</dbReference>
<evidence type="ECO:0000313" key="2">
    <source>
        <dbReference type="Proteomes" id="UP001235133"/>
    </source>
</evidence>
<accession>A0ABU0Z3M4</accession>